<feature type="transmembrane region" description="Helical" evidence="1">
    <location>
        <begin position="111"/>
        <end position="132"/>
    </location>
</feature>
<feature type="transmembrane region" description="Helical" evidence="1">
    <location>
        <begin position="234"/>
        <end position="253"/>
    </location>
</feature>
<dbReference type="InterPro" id="IPR007354">
    <property type="entry name" value="CruF-like"/>
</dbReference>
<dbReference type="Pfam" id="PF04240">
    <property type="entry name" value="Caroten_synth"/>
    <property type="match status" value="1"/>
</dbReference>
<name>A0ABQ1YR29_9BACL</name>
<keyword evidence="1" id="KW-0472">Membrane</keyword>
<evidence type="ECO:0008006" key="4">
    <source>
        <dbReference type="Google" id="ProtNLM"/>
    </source>
</evidence>
<reference evidence="3" key="1">
    <citation type="journal article" date="2019" name="Int. J. Syst. Evol. Microbiol.">
        <title>The Global Catalogue of Microorganisms (GCM) 10K type strain sequencing project: providing services to taxonomists for standard genome sequencing and annotation.</title>
        <authorList>
            <consortium name="The Broad Institute Genomics Platform"/>
            <consortium name="The Broad Institute Genome Sequencing Center for Infectious Disease"/>
            <person name="Wu L."/>
            <person name="Ma J."/>
        </authorList>
    </citation>
    <scope>NUCLEOTIDE SEQUENCE [LARGE SCALE GENOMIC DNA]</scope>
    <source>
        <strain evidence="3">CGMCC 1.12769</strain>
    </source>
</reference>
<dbReference type="EMBL" id="BMFT01000003">
    <property type="protein sequence ID" value="GGH35226.1"/>
    <property type="molecule type" value="Genomic_DNA"/>
</dbReference>
<organism evidence="2 3">
    <name type="scientific">Paenibacillus segetis</name>
    <dbReference type="NCBI Taxonomy" id="1325360"/>
    <lineage>
        <taxon>Bacteria</taxon>
        <taxon>Bacillati</taxon>
        <taxon>Bacillota</taxon>
        <taxon>Bacilli</taxon>
        <taxon>Bacillales</taxon>
        <taxon>Paenibacillaceae</taxon>
        <taxon>Paenibacillus</taxon>
    </lineage>
</organism>
<protein>
    <recommendedName>
        <fullName evidence="4">Carotenoid biosynthesis protein</fullName>
    </recommendedName>
</protein>
<feature type="transmembrane region" description="Helical" evidence="1">
    <location>
        <begin position="177"/>
        <end position="197"/>
    </location>
</feature>
<feature type="transmembrane region" description="Helical" evidence="1">
    <location>
        <begin position="30"/>
        <end position="49"/>
    </location>
</feature>
<evidence type="ECO:0000313" key="3">
    <source>
        <dbReference type="Proteomes" id="UP000659344"/>
    </source>
</evidence>
<keyword evidence="1" id="KW-0812">Transmembrane</keyword>
<comment type="caution">
    <text evidence="2">The sequence shown here is derived from an EMBL/GenBank/DDBJ whole genome shotgun (WGS) entry which is preliminary data.</text>
</comment>
<dbReference type="Proteomes" id="UP000659344">
    <property type="component" value="Unassembled WGS sequence"/>
</dbReference>
<evidence type="ECO:0000313" key="2">
    <source>
        <dbReference type="EMBL" id="GGH35226.1"/>
    </source>
</evidence>
<accession>A0ABQ1YR29</accession>
<proteinExistence type="predicted"/>
<feature type="transmembrane region" description="Helical" evidence="1">
    <location>
        <begin position="209"/>
        <end position="228"/>
    </location>
</feature>
<keyword evidence="1" id="KW-1133">Transmembrane helix</keyword>
<keyword evidence="3" id="KW-1185">Reference proteome</keyword>
<gene>
    <name evidence="2" type="ORF">GCM10008013_41420</name>
</gene>
<sequence length="267" mass="30104">MLTAGIFENIGVFAGTYYYSLDRVMMFGKVPLSILFIEGAIFYVSMILVEHLKLPKWAIPLGVGVLASIQDLTLDPTSVFDLHIINGVSEGQWNWTKYYEGGYVNIPFSNFSGWLTMMVFFAAAVAIGRNWYNRSHKNWVAVAYPLISIVVTVLLLITPINQFLLFGVPFASMNSKIAELVMLCFNYSISLFILIRFAKHNKAIERKDALMITIPVFLDLYALVNAIIMGITEAILPIVIVSIIHCTYLIWIYKKGQNTLSKQVNPN</sequence>
<evidence type="ECO:0000256" key="1">
    <source>
        <dbReference type="SAM" id="Phobius"/>
    </source>
</evidence>
<feature type="transmembrane region" description="Helical" evidence="1">
    <location>
        <begin position="139"/>
        <end position="157"/>
    </location>
</feature>